<dbReference type="EMBL" id="UINC01149034">
    <property type="protein sequence ID" value="SVD41253.1"/>
    <property type="molecule type" value="Genomic_DNA"/>
</dbReference>
<dbReference type="AlphaFoldDB" id="A0A382V431"/>
<dbReference type="CDD" id="cd00060">
    <property type="entry name" value="FHA"/>
    <property type="match status" value="1"/>
</dbReference>
<dbReference type="SUPFAM" id="SSF49879">
    <property type="entry name" value="SMAD/FHA domain"/>
    <property type="match status" value="1"/>
</dbReference>
<sequence length="97" mass="10647">MIHCSNCNASNPENVKNCQNCSFPLFESEVGNVRNQGIGQNLTFTLTDQNQNEFLLKSGKSTIGRSEKADVIINDVYLSGLHAEVLIDGNQCSIKDL</sequence>
<gene>
    <name evidence="2" type="ORF">METZ01_LOCUS394107</name>
</gene>
<dbReference type="InterPro" id="IPR008984">
    <property type="entry name" value="SMAD_FHA_dom_sf"/>
</dbReference>
<protein>
    <recommendedName>
        <fullName evidence="1">FHA domain-containing protein</fullName>
    </recommendedName>
</protein>
<reference evidence="2" key="1">
    <citation type="submission" date="2018-05" db="EMBL/GenBank/DDBJ databases">
        <authorList>
            <person name="Lanie J.A."/>
            <person name="Ng W.-L."/>
            <person name="Kazmierczak K.M."/>
            <person name="Andrzejewski T.M."/>
            <person name="Davidsen T.M."/>
            <person name="Wayne K.J."/>
            <person name="Tettelin H."/>
            <person name="Glass J.I."/>
            <person name="Rusch D."/>
            <person name="Podicherti R."/>
            <person name="Tsui H.-C.T."/>
            <person name="Winkler M.E."/>
        </authorList>
    </citation>
    <scope>NUCLEOTIDE SEQUENCE</scope>
</reference>
<name>A0A382V431_9ZZZZ</name>
<organism evidence="2">
    <name type="scientific">marine metagenome</name>
    <dbReference type="NCBI Taxonomy" id="408172"/>
    <lineage>
        <taxon>unclassified sequences</taxon>
        <taxon>metagenomes</taxon>
        <taxon>ecological metagenomes</taxon>
    </lineage>
</organism>
<dbReference type="InterPro" id="IPR000253">
    <property type="entry name" value="FHA_dom"/>
</dbReference>
<evidence type="ECO:0000259" key="1">
    <source>
        <dbReference type="PROSITE" id="PS50006"/>
    </source>
</evidence>
<dbReference type="PROSITE" id="PS50006">
    <property type="entry name" value="FHA_DOMAIN"/>
    <property type="match status" value="1"/>
</dbReference>
<dbReference type="Gene3D" id="2.60.200.20">
    <property type="match status" value="1"/>
</dbReference>
<feature type="non-terminal residue" evidence="2">
    <location>
        <position position="97"/>
    </location>
</feature>
<accession>A0A382V431</accession>
<proteinExistence type="predicted"/>
<dbReference type="Pfam" id="PF00498">
    <property type="entry name" value="FHA"/>
    <property type="match status" value="1"/>
</dbReference>
<feature type="domain" description="FHA" evidence="1">
    <location>
        <begin position="61"/>
        <end position="97"/>
    </location>
</feature>
<evidence type="ECO:0000313" key="2">
    <source>
        <dbReference type="EMBL" id="SVD41253.1"/>
    </source>
</evidence>